<name>A0A8H3J9L7_9LECA</name>
<feature type="compositionally biased region" description="Basic and acidic residues" evidence="2">
    <location>
        <begin position="1989"/>
        <end position="2006"/>
    </location>
</feature>
<feature type="compositionally biased region" description="Basic and acidic residues" evidence="2">
    <location>
        <begin position="126"/>
        <end position="139"/>
    </location>
</feature>
<feature type="compositionally biased region" description="Basic and acidic residues" evidence="2">
    <location>
        <begin position="146"/>
        <end position="155"/>
    </location>
</feature>
<feature type="coiled-coil region" evidence="1">
    <location>
        <begin position="549"/>
        <end position="576"/>
    </location>
</feature>
<dbReference type="PANTHER" id="PTHR45615:SF80">
    <property type="entry name" value="GRIP DOMAIN-CONTAINING PROTEIN"/>
    <property type="match status" value="1"/>
</dbReference>
<organism evidence="3 4">
    <name type="scientific">Alectoria fallacina</name>
    <dbReference type="NCBI Taxonomy" id="1903189"/>
    <lineage>
        <taxon>Eukaryota</taxon>
        <taxon>Fungi</taxon>
        <taxon>Dikarya</taxon>
        <taxon>Ascomycota</taxon>
        <taxon>Pezizomycotina</taxon>
        <taxon>Lecanoromycetes</taxon>
        <taxon>OSLEUM clade</taxon>
        <taxon>Lecanoromycetidae</taxon>
        <taxon>Lecanorales</taxon>
        <taxon>Lecanorineae</taxon>
        <taxon>Parmeliaceae</taxon>
        <taxon>Alectoria</taxon>
    </lineage>
</organism>
<evidence type="ECO:0000313" key="3">
    <source>
        <dbReference type="EMBL" id="CAF9942959.1"/>
    </source>
</evidence>
<comment type="caution">
    <text evidence="3">The sequence shown here is derived from an EMBL/GenBank/DDBJ whole genome shotgun (WGS) entry which is preliminary data.</text>
</comment>
<feature type="region of interest" description="Disordered" evidence="2">
    <location>
        <begin position="419"/>
        <end position="445"/>
    </location>
</feature>
<feature type="region of interest" description="Disordered" evidence="2">
    <location>
        <begin position="200"/>
        <end position="219"/>
    </location>
</feature>
<dbReference type="EMBL" id="CAJPDR010000843">
    <property type="protein sequence ID" value="CAF9942959.1"/>
    <property type="molecule type" value="Genomic_DNA"/>
</dbReference>
<accession>A0A8H3J9L7</accession>
<reference evidence="3" key="1">
    <citation type="submission" date="2021-03" db="EMBL/GenBank/DDBJ databases">
        <authorList>
            <person name="Tagirdzhanova G."/>
        </authorList>
    </citation>
    <scope>NUCLEOTIDE SEQUENCE</scope>
</reference>
<feature type="coiled-coil region" evidence="1">
    <location>
        <begin position="1661"/>
        <end position="1747"/>
    </location>
</feature>
<feature type="compositionally biased region" description="Acidic residues" evidence="2">
    <location>
        <begin position="1904"/>
        <end position="1926"/>
    </location>
</feature>
<feature type="region of interest" description="Disordered" evidence="2">
    <location>
        <begin position="292"/>
        <end position="314"/>
    </location>
</feature>
<evidence type="ECO:0000256" key="1">
    <source>
        <dbReference type="SAM" id="Coils"/>
    </source>
</evidence>
<protein>
    <submittedName>
        <fullName evidence="3">Uncharacterized protein</fullName>
    </submittedName>
</protein>
<feature type="compositionally biased region" description="Basic and acidic residues" evidence="2">
    <location>
        <begin position="1"/>
        <end position="16"/>
    </location>
</feature>
<keyword evidence="4" id="KW-1185">Reference proteome</keyword>
<dbReference type="PANTHER" id="PTHR45615">
    <property type="entry name" value="MYOSIN HEAVY CHAIN, NON-MUSCLE"/>
    <property type="match status" value="1"/>
</dbReference>
<feature type="region of interest" description="Disordered" evidence="2">
    <location>
        <begin position="1788"/>
        <end position="1835"/>
    </location>
</feature>
<feature type="region of interest" description="Disordered" evidence="2">
    <location>
        <begin position="1971"/>
        <end position="2017"/>
    </location>
</feature>
<feature type="compositionally biased region" description="Polar residues" evidence="2">
    <location>
        <begin position="1797"/>
        <end position="1806"/>
    </location>
</feature>
<feature type="compositionally biased region" description="Low complexity" evidence="2">
    <location>
        <begin position="1936"/>
        <end position="1952"/>
    </location>
</feature>
<feature type="region of interest" description="Disordered" evidence="2">
    <location>
        <begin position="2031"/>
        <end position="2056"/>
    </location>
</feature>
<feature type="region of interest" description="Disordered" evidence="2">
    <location>
        <begin position="1886"/>
        <end position="1959"/>
    </location>
</feature>
<sequence length="2056" mass="225129">MPSVDREESRDRELVLRHHPSFSDSGRASVPMWDSSDPDRAPPPLPLNPGSSPATKPTTSKNIAAAAEALTAKARESAYIVNPLPNRSPEKSLIKGQQNKRLQAFQNNNGGLRNSYVDALGSLDKSSARSPERSPERLLRTQSFDLENRSPERSPTRSGTATPTPTPNGKDTANLRRPPPKAILGENTPPSATMLALQNMSTPKETDTSLSSITNNSTPNIRSSQNFDAISTQILSLTSIATNLQREMAQLSRRSKDNATDLISLKEATNSRDEDIRKSLRDLVSNLSSRLLDQEAGNGSRAASSYSRGPGNLLDNKPYISPQGMSKSFSLPRIPSPNSALAASIDREISASPYQMEGAASIALLEKILREMGTKEGQERVLNSLSELQHAQKFKESDPMVVKKLEEILTFLKDSTGSSRALVPRRDNGNGVENSPPKLTLDFDPQPVRRMSRNITPQKVTPQLATAKAQQNAKAADFINEDLQKLLKKMKDSITEGGGMTAEVKAHVRELRGEVLGMGRDIARKLDQAESTSQMNRGDAQGPGREEIAHIVQEGLAELRDHMENLMREKRRQSSSSVVSHHSVDSQEVYTAVKNALSEFPLQQQVALQHPESGIEREEILEAVREAWETYKPEIELQNFGLERDEILQCLKEGLQQYQPKEQAKDLGGASYDEVLDAVREGLQDFKTPAPIETEASMTREEILMTVRECLENFDFPASNVGVVRESEMTRDDVLDAVKEGLSNQAPLSKEIEFNREDLFEAVKAGLEGAPTPMGGVGEKVLDKMEDLIDGMRVEFKQYSVANGGDTEQLLDAIKDGLEVLRADIETYVDRAADVTGKDEIVETIRSSLDHLKIDLEGSFANAPRSVEQNNSGEILDALEKEFEHLRQTIATSMVRSGGDGVEREEILETIREGMAGIPRNLLPEQNPEAAAEIIAVMKDEFEHLRETLGTTLVRGGASADREEVLEAIRDGHESLRAEFERKHERPDSIFSGTSELLDALNDGLDGLRIDVERMVNKPIDMTVNYEILETLKEGLANVRADVDRLHTAQSEQRGFSSSREGEVIVADPEAEGLRRNDIGNLEMMITQLRIKVEALDNMPPPPPPPAVHQSTEGAIAKEHIEDLEAMLRDVQASVADILRRERVQNENNATKDDTEAIETLLRNTKAKLDDIGSSDSEGLAKVAHFESLESILNETRDAVQDFGSDGASKKDIDVLEALLKEVRAGLEDMRERNLNDDHGNRVSKTDIEALETLCMDTKTQIAELELPNVENIPTKADMEMLTGLIHDFTQQADEKHELTAQAFEARKIEHGGIADKIEDVKLIFEDVREELKARINDSHHSVQDLAKALETVGETIMAADSTATVQELVETVKREFKTIHSASASGKEETEQNHTILLDKYIEVKDAVINDLNTKIDERFDEIMTKYDDAQLAAQEKERALGGKDVQRTEALNATKTAAEDLRLLVDALGSTVTESCDRMSEDSKTVFSRVEEVSLKLDDLLALDGRSEHQATRAEISKTLTGVEAVHAHASEYHPKILDAVRDVLGIVGQHYEQTRVSAEEIKTSVKAIPAAIPLPAIAPSLSLPEMIREAPIPEKYDDTGVHAKLDQLVVHATEAGNFVAEVAMLEQIREQVVATASQVDAFVAAQQAAIAETNDSKAKEAEELAIALEKRTAQKENVEADIVRLSGEKKDIAMDVQELFREKEELSTLKSKMQADLSSLETALQIRREELHVMEARAEGLERRILDGVLDHSRSLLTTSRPQSSLKGMNLKRVVSTASNVTVSTRASTVATTLPSKTNSAVSSGVGMALKRRPPPRASGTSTSSGKSDRRILSLSTLGANQGAAGERSMVLANPSISGGTTKASGWGAGGLKRSHSVKSNFPVRKTSWNGTRTPGMYADEGIDEEDKENSVLDEEDEEDVEGSEAGTERRTSYSGTYSGTGSYGDGSTIPDDDKRTSYAASTIGTVGTRGFVGTEDGEDESQLESAHEEEGERDEGGLHLGRDAYQGDAAAAKGEISNAGEMIVFGPPTDSGIGTDIPTAQLEGGTDYFKRY</sequence>
<proteinExistence type="predicted"/>
<feature type="compositionally biased region" description="Polar residues" evidence="2">
    <location>
        <begin position="156"/>
        <end position="171"/>
    </location>
</feature>
<feature type="compositionally biased region" description="Acidic residues" evidence="2">
    <location>
        <begin position="1979"/>
        <end position="1988"/>
    </location>
</feature>
<feature type="region of interest" description="Disordered" evidence="2">
    <location>
        <begin position="124"/>
        <end position="189"/>
    </location>
</feature>
<dbReference type="OrthoDB" id="5423371at2759"/>
<gene>
    <name evidence="3" type="ORF">ALECFALPRED_010288</name>
</gene>
<dbReference type="Proteomes" id="UP000664203">
    <property type="component" value="Unassembled WGS sequence"/>
</dbReference>
<evidence type="ECO:0000256" key="2">
    <source>
        <dbReference type="SAM" id="MobiDB-lite"/>
    </source>
</evidence>
<keyword evidence="1" id="KW-0175">Coiled coil</keyword>
<feature type="region of interest" description="Disordered" evidence="2">
    <location>
        <begin position="1"/>
        <end position="61"/>
    </location>
</feature>
<evidence type="ECO:0000313" key="4">
    <source>
        <dbReference type="Proteomes" id="UP000664203"/>
    </source>
</evidence>